<evidence type="ECO:0000313" key="3">
    <source>
        <dbReference type="EMBL" id="EPR77898.1"/>
    </source>
</evidence>
<feature type="transmembrane region" description="Helical" evidence="2">
    <location>
        <begin position="6"/>
        <end position="23"/>
    </location>
</feature>
<feature type="compositionally biased region" description="Basic and acidic residues" evidence="1">
    <location>
        <begin position="204"/>
        <end position="217"/>
    </location>
</feature>
<keyword evidence="2" id="KW-0472">Membrane</keyword>
<feature type="compositionally biased region" description="Low complexity" evidence="1">
    <location>
        <begin position="250"/>
        <end position="259"/>
    </location>
</feature>
<reference evidence="4" key="1">
    <citation type="journal article" date="2013" name="PLoS Genet.">
        <title>The genome of Spraguea lophii and the basis of host-microsporidian interactions.</title>
        <authorList>
            <person name="Campbell S.E."/>
            <person name="Williams T.A."/>
            <person name="Yousuf A."/>
            <person name="Soanes D.M."/>
            <person name="Paszkiewicz K.H."/>
            <person name="Williams B.A.P."/>
        </authorList>
    </citation>
    <scope>NUCLEOTIDE SEQUENCE [LARGE SCALE GENOMIC DNA]</scope>
    <source>
        <strain evidence="4">42_110</strain>
    </source>
</reference>
<feature type="non-terminal residue" evidence="3">
    <location>
        <position position="337"/>
    </location>
</feature>
<keyword evidence="4" id="KW-1185">Reference proteome</keyword>
<keyword evidence="2" id="KW-0812">Transmembrane</keyword>
<dbReference type="HOGENOM" id="CLU_824319_0_0_1"/>
<proteinExistence type="predicted"/>
<evidence type="ECO:0000256" key="1">
    <source>
        <dbReference type="SAM" id="MobiDB-lite"/>
    </source>
</evidence>
<feature type="region of interest" description="Disordered" evidence="1">
    <location>
        <begin position="203"/>
        <end position="259"/>
    </location>
</feature>
<gene>
    <name evidence="3" type="ORF">SLOPH_599</name>
</gene>
<sequence length="337" mass="40336">MLLLYIAIPIIIITINIYLYIRYKKNNKNKYTNILNTIKPHFNHNYTYFTAISQRIEVYKNKDNNVIDKNNKNVIDTLIMIISLKNDWCIFQYLLNPKESNIIIKIKLNIDYINFFYIKHKKKISYPQLKYLKKKIYKDGNIYSNINNTKISNSLIEFCNKYHYDRFYITNIPQSVKEVDSYPSIVYLSMSYKQFIENNQCFKNNDENSKNESRIGGEGKMTNEGNESRMDNNENNESKINNNKEDSNNDNENNNIITNNKTKSITNNTMINDIFNILNNLPIKPSEQIYKLNKETIKLYEKDVYTEIIQKREKKNEEKVLRDRQSRHIEEKKDKKK</sequence>
<accession>S7XPM6</accession>
<organism evidence="3 4">
    <name type="scientific">Spraguea lophii (strain 42_110)</name>
    <name type="common">Microsporidian parasite</name>
    <dbReference type="NCBI Taxonomy" id="1358809"/>
    <lineage>
        <taxon>Eukaryota</taxon>
        <taxon>Fungi</taxon>
        <taxon>Fungi incertae sedis</taxon>
        <taxon>Microsporidia</taxon>
        <taxon>Spragueidae</taxon>
        <taxon>Spraguea</taxon>
    </lineage>
</organism>
<dbReference type="AlphaFoldDB" id="S7XPM6"/>
<comment type="caution">
    <text evidence="3">The sequence shown here is derived from an EMBL/GenBank/DDBJ whole genome shotgun (WGS) entry which is preliminary data.</text>
</comment>
<evidence type="ECO:0000256" key="2">
    <source>
        <dbReference type="SAM" id="Phobius"/>
    </source>
</evidence>
<evidence type="ECO:0000313" key="4">
    <source>
        <dbReference type="Proteomes" id="UP000014978"/>
    </source>
</evidence>
<dbReference type="EMBL" id="ATCN01001161">
    <property type="protein sequence ID" value="EPR77898.1"/>
    <property type="molecule type" value="Genomic_DNA"/>
</dbReference>
<dbReference type="InParanoid" id="S7XPM6"/>
<protein>
    <submittedName>
        <fullName evidence="3">Uncharacterized protein</fullName>
    </submittedName>
</protein>
<feature type="region of interest" description="Disordered" evidence="1">
    <location>
        <begin position="315"/>
        <end position="337"/>
    </location>
</feature>
<name>S7XPM6_SPRLO</name>
<dbReference type="Proteomes" id="UP000014978">
    <property type="component" value="Unassembled WGS sequence"/>
</dbReference>
<keyword evidence="2" id="KW-1133">Transmembrane helix</keyword>
<dbReference type="VEuPathDB" id="MicrosporidiaDB:SLOPH_599"/>